<dbReference type="Proteomes" id="UP000014760">
    <property type="component" value="Unassembled WGS sequence"/>
</dbReference>
<accession>R7UIC0</accession>
<reference evidence="3" key="3">
    <citation type="submission" date="2015-06" db="UniProtKB">
        <authorList>
            <consortium name="EnsemblMetazoa"/>
        </authorList>
    </citation>
    <scope>IDENTIFICATION</scope>
</reference>
<evidence type="ECO:0000256" key="1">
    <source>
        <dbReference type="SAM" id="MobiDB-lite"/>
    </source>
</evidence>
<dbReference type="EMBL" id="KB301066">
    <property type="protein sequence ID" value="ELU05950.1"/>
    <property type="molecule type" value="Genomic_DNA"/>
</dbReference>
<reference evidence="4" key="1">
    <citation type="submission" date="2012-12" db="EMBL/GenBank/DDBJ databases">
        <authorList>
            <person name="Hellsten U."/>
            <person name="Grimwood J."/>
            <person name="Chapman J.A."/>
            <person name="Shapiro H."/>
            <person name="Aerts A."/>
            <person name="Otillar R.P."/>
            <person name="Terry A.Y."/>
            <person name="Boore J.L."/>
            <person name="Simakov O."/>
            <person name="Marletaz F."/>
            <person name="Cho S.-J."/>
            <person name="Edsinger-Gonzales E."/>
            <person name="Havlak P."/>
            <person name="Kuo D.-H."/>
            <person name="Larsson T."/>
            <person name="Lv J."/>
            <person name="Arendt D."/>
            <person name="Savage R."/>
            <person name="Osoegawa K."/>
            <person name="de Jong P."/>
            <person name="Lindberg D.R."/>
            <person name="Seaver E.C."/>
            <person name="Weisblat D.A."/>
            <person name="Putnam N.H."/>
            <person name="Grigoriev I.V."/>
            <person name="Rokhsar D.S."/>
        </authorList>
    </citation>
    <scope>NUCLEOTIDE SEQUENCE</scope>
    <source>
        <strain evidence="4">I ESC-2004</strain>
    </source>
</reference>
<dbReference type="AlphaFoldDB" id="R7UIC0"/>
<feature type="region of interest" description="Disordered" evidence="1">
    <location>
        <begin position="153"/>
        <end position="180"/>
    </location>
</feature>
<dbReference type="EnsemblMetazoa" id="CapteT224308">
    <property type="protein sequence ID" value="CapteP224308"/>
    <property type="gene ID" value="CapteG224308"/>
</dbReference>
<reference evidence="2 4" key="2">
    <citation type="journal article" date="2013" name="Nature">
        <title>Insights into bilaterian evolution from three spiralian genomes.</title>
        <authorList>
            <person name="Simakov O."/>
            <person name="Marletaz F."/>
            <person name="Cho S.J."/>
            <person name="Edsinger-Gonzales E."/>
            <person name="Havlak P."/>
            <person name="Hellsten U."/>
            <person name="Kuo D.H."/>
            <person name="Larsson T."/>
            <person name="Lv J."/>
            <person name="Arendt D."/>
            <person name="Savage R."/>
            <person name="Osoegawa K."/>
            <person name="de Jong P."/>
            <person name="Grimwood J."/>
            <person name="Chapman J.A."/>
            <person name="Shapiro H."/>
            <person name="Aerts A."/>
            <person name="Otillar R.P."/>
            <person name="Terry A.Y."/>
            <person name="Boore J.L."/>
            <person name="Grigoriev I.V."/>
            <person name="Lindberg D.R."/>
            <person name="Seaver E.C."/>
            <person name="Weisblat D.A."/>
            <person name="Putnam N.H."/>
            <person name="Rokhsar D.S."/>
        </authorList>
    </citation>
    <scope>NUCLEOTIDE SEQUENCE</scope>
    <source>
        <strain evidence="2 4">I ESC-2004</strain>
    </source>
</reference>
<protein>
    <submittedName>
        <fullName evidence="2 3">Uncharacterized protein</fullName>
    </submittedName>
</protein>
<name>R7UIC0_CAPTE</name>
<feature type="compositionally biased region" description="Basic and acidic residues" evidence="1">
    <location>
        <begin position="159"/>
        <end position="172"/>
    </location>
</feature>
<proteinExistence type="predicted"/>
<evidence type="ECO:0000313" key="4">
    <source>
        <dbReference type="Proteomes" id="UP000014760"/>
    </source>
</evidence>
<organism evidence="2">
    <name type="scientific">Capitella teleta</name>
    <name type="common">Polychaete worm</name>
    <dbReference type="NCBI Taxonomy" id="283909"/>
    <lineage>
        <taxon>Eukaryota</taxon>
        <taxon>Metazoa</taxon>
        <taxon>Spiralia</taxon>
        <taxon>Lophotrochozoa</taxon>
        <taxon>Annelida</taxon>
        <taxon>Polychaeta</taxon>
        <taxon>Sedentaria</taxon>
        <taxon>Scolecida</taxon>
        <taxon>Capitellidae</taxon>
        <taxon>Capitella</taxon>
    </lineage>
</organism>
<dbReference type="HOGENOM" id="CLU_1311162_0_0_1"/>
<dbReference type="EMBL" id="AMQN01007631">
    <property type="status" value="NOT_ANNOTATED_CDS"/>
    <property type="molecule type" value="Genomic_DNA"/>
</dbReference>
<sequence>MGCLKSKPSSSQTLTNENGDSPPKQYSCGDTDDGECPAYHLHIINGRRIVQGPSLYPYFEFFDDMLIPITRKTKSNSPDSIQVSDICHLPAISATQVSLIATVVLLPLLWRELRAVHICAGGRFPPARSIFHLTILCLRVHICGCVSAGVSRTQSDGLETDRGAEKPALDKSQRRHSGVSGPVTIASVECAETTNQMRNMARTHGPPAHM</sequence>
<evidence type="ECO:0000313" key="2">
    <source>
        <dbReference type="EMBL" id="ELU05950.1"/>
    </source>
</evidence>
<feature type="region of interest" description="Disordered" evidence="1">
    <location>
        <begin position="1"/>
        <end position="29"/>
    </location>
</feature>
<feature type="compositionally biased region" description="Polar residues" evidence="1">
    <location>
        <begin position="7"/>
        <end position="19"/>
    </location>
</feature>
<gene>
    <name evidence="2" type="ORF">CAPTEDRAFT_224308</name>
</gene>
<evidence type="ECO:0000313" key="3">
    <source>
        <dbReference type="EnsemblMetazoa" id="CapteP224308"/>
    </source>
</evidence>
<keyword evidence="4" id="KW-1185">Reference proteome</keyword>